<comment type="caution">
    <text evidence="1">The sequence shown here is derived from an EMBL/GenBank/DDBJ whole genome shotgun (WGS) entry which is preliminary data.</text>
</comment>
<evidence type="ECO:0000313" key="2">
    <source>
        <dbReference type="Proteomes" id="UP001341840"/>
    </source>
</evidence>
<dbReference type="EMBL" id="JASCZI010091808">
    <property type="protein sequence ID" value="MED6151256.1"/>
    <property type="molecule type" value="Genomic_DNA"/>
</dbReference>
<proteinExistence type="predicted"/>
<dbReference type="Proteomes" id="UP001341840">
    <property type="component" value="Unassembled WGS sequence"/>
</dbReference>
<organism evidence="1 2">
    <name type="scientific">Stylosanthes scabra</name>
    <dbReference type="NCBI Taxonomy" id="79078"/>
    <lineage>
        <taxon>Eukaryota</taxon>
        <taxon>Viridiplantae</taxon>
        <taxon>Streptophyta</taxon>
        <taxon>Embryophyta</taxon>
        <taxon>Tracheophyta</taxon>
        <taxon>Spermatophyta</taxon>
        <taxon>Magnoliopsida</taxon>
        <taxon>eudicotyledons</taxon>
        <taxon>Gunneridae</taxon>
        <taxon>Pentapetalae</taxon>
        <taxon>rosids</taxon>
        <taxon>fabids</taxon>
        <taxon>Fabales</taxon>
        <taxon>Fabaceae</taxon>
        <taxon>Papilionoideae</taxon>
        <taxon>50 kb inversion clade</taxon>
        <taxon>dalbergioids sensu lato</taxon>
        <taxon>Dalbergieae</taxon>
        <taxon>Pterocarpus clade</taxon>
        <taxon>Stylosanthes</taxon>
    </lineage>
</organism>
<protein>
    <submittedName>
        <fullName evidence="1">Uncharacterized protein</fullName>
    </submittedName>
</protein>
<reference evidence="1 2" key="1">
    <citation type="journal article" date="2023" name="Plants (Basel)">
        <title>Bridging the Gap: Combining Genomics and Transcriptomics Approaches to Understand Stylosanthes scabra, an Orphan Legume from the Brazilian Caatinga.</title>
        <authorList>
            <person name="Ferreira-Neto J.R.C."/>
            <person name="da Silva M.D."/>
            <person name="Binneck E."/>
            <person name="de Melo N.F."/>
            <person name="da Silva R.H."/>
            <person name="de Melo A.L.T.M."/>
            <person name="Pandolfi V."/>
            <person name="Bustamante F.O."/>
            <person name="Brasileiro-Vidal A.C."/>
            <person name="Benko-Iseppon A.M."/>
        </authorList>
    </citation>
    <scope>NUCLEOTIDE SEQUENCE [LARGE SCALE GENOMIC DNA]</scope>
    <source>
        <tissue evidence="1">Leaves</tissue>
    </source>
</reference>
<accession>A0ABU6TSW4</accession>
<keyword evidence="2" id="KW-1185">Reference proteome</keyword>
<evidence type="ECO:0000313" key="1">
    <source>
        <dbReference type="EMBL" id="MED6151256.1"/>
    </source>
</evidence>
<sequence>MKRSVSWPSILIAIDGQAVGLISPAVFSVTGAPFSMPSPPLYSWFLVYFDVLMLCRGGDRP</sequence>
<name>A0ABU6TSW4_9FABA</name>
<gene>
    <name evidence="1" type="ORF">PIB30_080804</name>
</gene>